<dbReference type="EMBL" id="JAGYPG010000003">
    <property type="protein sequence ID" value="MBS4196808.1"/>
    <property type="molecule type" value="Genomic_DNA"/>
</dbReference>
<evidence type="ECO:0000313" key="2">
    <source>
        <dbReference type="Proteomes" id="UP000681414"/>
    </source>
</evidence>
<organism evidence="1 2">
    <name type="scientific">Lederbergia citri</name>
    <dbReference type="NCBI Taxonomy" id="2833580"/>
    <lineage>
        <taxon>Bacteria</taxon>
        <taxon>Bacillati</taxon>
        <taxon>Bacillota</taxon>
        <taxon>Bacilli</taxon>
        <taxon>Bacillales</taxon>
        <taxon>Bacillaceae</taxon>
        <taxon>Lederbergia</taxon>
    </lineage>
</organism>
<dbReference type="Gene3D" id="2.130.10.10">
    <property type="entry name" value="YVTN repeat-like/Quinoprotein amine dehydrogenase"/>
    <property type="match status" value="2"/>
</dbReference>
<accession>A0A942TFM6</accession>
<dbReference type="CDD" id="cd15482">
    <property type="entry name" value="Sialidase_non-viral"/>
    <property type="match status" value="1"/>
</dbReference>
<dbReference type="InterPro" id="IPR052025">
    <property type="entry name" value="Xyloglucanase_GH74"/>
</dbReference>
<dbReference type="Pfam" id="PF02012">
    <property type="entry name" value="BNR"/>
    <property type="match status" value="1"/>
</dbReference>
<evidence type="ECO:0008006" key="3">
    <source>
        <dbReference type="Google" id="ProtNLM"/>
    </source>
</evidence>
<dbReference type="SUPFAM" id="SSF110296">
    <property type="entry name" value="Oligoxyloglucan reducing end-specific cellobiohydrolase"/>
    <property type="match status" value="1"/>
</dbReference>
<sequence>MVSALYFVAGSSVFKVKNNNSVWSLNEMKAPHDFYCLAVDPVRPERLYAGSFNDGLWISDDGGMTWRPAGKGIIHKRVLSVAISPTEIINGFSVVWAGTEPSDLFRSEDGGQTWVHFPKLLDLPSKPTWRFPPRPHTHHVRWIQPDLHDEQKIYVGIELGGVMKSEDKGITWKDRQPGSQYDCHTLTMNPLAKGRIYEAAGGGFAESLDGGKTWATFNDGLGSDTYLVEIAVDPSNPDIMIASAARGAHSAYDPERASTIIVRRDSGEPWEVVQDGLPERDGSSIFSLISHVSEPRVFYAVNNLGIFQSIDAGKSWKPLPVEWPESLLKERVRWFVAV</sequence>
<gene>
    <name evidence="1" type="ORF">KHA97_17295</name>
</gene>
<dbReference type="PANTHER" id="PTHR43739">
    <property type="entry name" value="XYLOGLUCANASE (EUROFUNG)"/>
    <property type="match status" value="1"/>
</dbReference>
<dbReference type="Proteomes" id="UP000681414">
    <property type="component" value="Unassembled WGS sequence"/>
</dbReference>
<keyword evidence="2" id="KW-1185">Reference proteome</keyword>
<dbReference type="GO" id="GO:0010411">
    <property type="term" value="P:xyloglucan metabolic process"/>
    <property type="evidence" value="ECO:0007669"/>
    <property type="project" value="TreeGrafter"/>
</dbReference>
<dbReference type="RefSeq" id="WP_213126023.1">
    <property type="nucleotide sequence ID" value="NZ_JAGYPG010000003.1"/>
</dbReference>
<evidence type="ECO:0000313" key="1">
    <source>
        <dbReference type="EMBL" id="MBS4196808.1"/>
    </source>
</evidence>
<reference evidence="1 2" key="1">
    <citation type="submission" date="2021-05" db="EMBL/GenBank/DDBJ databases">
        <title>Novel Bacillus species.</title>
        <authorList>
            <person name="Liu G."/>
        </authorList>
    </citation>
    <scope>NUCLEOTIDE SEQUENCE [LARGE SCALE GENOMIC DNA]</scope>
    <source>
        <strain evidence="2">FJAT-49780</strain>
    </source>
</reference>
<dbReference type="PANTHER" id="PTHR43739:SF5">
    <property type="entry name" value="EXO-ALPHA-SIALIDASE"/>
    <property type="match status" value="1"/>
</dbReference>
<protein>
    <recommendedName>
        <fullName evidence="3">Glycosyl hydrolase</fullName>
    </recommendedName>
</protein>
<name>A0A942TFM6_9BACI</name>
<proteinExistence type="predicted"/>
<dbReference type="InterPro" id="IPR015943">
    <property type="entry name" value="WD40/YVTN_repeat-like_dom_sf"/>
</dbReference>
<comment type="caution">
    <text evidence="1">The sequence shown here is derived from an EMBL/GenBank/DDBJ whole genome shotgun (WGS) entry which is preliminary data.</text>
</comment>
<dbReference type="AlphaFoldDB" id="A0A942TFM6"/>
<dbReference type="InterPro" id="IPR002860">
    <property type="entry name" value="BNR_rpt"/>
</dbReference>